<proteinExistence type="predicted"/>
<accession>A0A8X8IAD1</accession>
<evidence type="ECO:0000313" key="3">
    <source>
        <dbReference type="Proteomes" id="UP000825179"/>
    </source>
</evidence>
<dbReference type="RefSeq" id="WP_222822840.1">
    <property type="nucleotide sequence ID" value="NZ_AFCE01000085.1"/>
</dbReference>
<organism evidence="2 3">
    <name type="scientific">Caldalkalibacillus thermarum (strain TA2.A1)</name>
    <dbReference type="NCBI Taxonomy" id="986075"/>
    <lineage>
        <taxon>Bacteria</taxon>
        <taxon>Bacillati</taxon>
        <taxon>Bacillota</taxon>
        <taxon>Bacilli</taxon>
        <taxon>Bacillales</taxon>
        <taxon>Bacillaceae</taxon>
        <taxon>Caldalkalibacillus</taxon>
    </lineage>
</organism>
<feature type="domain" description="Helix-turn-helix" evidence="1">
    <location>
        <begin position="1"/>
        <end position="56"/>
    </location>
</feature>
<evidence type="ECO:0000259" key="1">
    <source>
        <dbReference type="Pfam" id="PF20038"/>
    </source>
</evidence>
<gene>
    <name evidence="2" type="ORF">HUR95_00590</name>
</gene>
<dbReference type="InterPro" id="IPR045403">
    <property type="entry name" value="HTH_59_Firmicutes_type"/>
</dbReference>
<dbReference type="EMBL" id="CP082237">
    <property type="protein sequence ID" value="QZT33974.1"/>
    <property type="molecule type" value="Genomic_DNA"/>
</dbReference>
<dbReference type="Proteomes" id="UP000825179">
    <property type="component" value="Chromosome"/>
</dbReference>
<keyword evidence="3" id="KW-1185">Reference proteome</keyword>
<evidence type="ECO:0000313" key="2">
    <source>
        <dbReference type="EMBL" id="QZT33974.1"/>
    </source>
</evidence>
<name>A0A8X8IAD1_CALTT</name>
<reference evidence="2 3" key="1">
    <citation type="journal article" date="2020" name="Extremophiles">
        <title>Genomic analysis of Caldalkalibacillus thermarum TA2.A1 reveals aerobic alkaliphilic metabolism and evolutionary hallmarks linking alkaliphilic bacteria and plant life.</title>
        <authorList>
            <person name="de Jong S.I."/>
            <person name="van den Broek M.A."/>
            <person name="Merkel A.Y."/>
            <person name="de la Torre Cortes P."/>
            <person name="Kalamorz F."/>
            <person name="Cook G.M."/>
            <person name="van Loosdrecht M.C.M."/>
            <person name="McMillan D.G.G."/>
        </authorList>
    </citation>
    <scope>NUCLEOTIDE SEQUENCE [LARGE SCALE GENOMIC DNA]</scope>
    <source>
        <strain evidence="2 3">TA2.A1</strain>
    </source>
</reference>
<dbReference type="KEGG" id="cthu:HUR95_00590"/>
<dbReference type="AlphaFoldDB" id="A0A8X8IAD1"/>
<sequence length="58" mass="6440">MTASEADERWGLQPGTVRSSCVRGKLKEYIEKGLVRKSGKTWLVTEQAMTAVYGPEPI</sequence>
<dbReference type="Pfam" id="PF20038">
    <property type="entry name" value="HTH_59"/>
    <property type="match status" value="1"/>
</dbReference>
<protein>
    <recommendedName>
        <fullName evidence="1">Helix-turn-helix domain-containing protein</fullName>
    </recommendedName>
</protein>